<proteinExistence type="inferred from homology"/>
<dbReference type="InterPro" id="IPR002347">
    <property type="entry name" value="SDR_fam"/>
</dbReference>
<evidence type="ECO:0000256" key="4">
    <source>
        <dbReference type="RuleBase" id="RU000363"/>
    </source>
</evidence>
<evidence type="ECO:0000256" key="3">
    <source>
        <dbReference type="ARBA" id="ARBA00023002"/>
    </source>
</evidence>
<comment type="similarity">
    <text evidence="1 4">Belongs to the short-chain dehydrogenases/reductases (SDR) family.</text>
</comment>
<evidence type="ECO:0000313" key="5">
    <source>
        <dbReference type="EMBL" id="KAI0305293.1"/>
    </source>
</evidence>
<dbReference type="InterPro" id="IPR036291">
    <property type="entry name" value="NAD(P)-bd_dom_sf"/>
</dbReference>
<evidence type="ECO:0000256" key="2">
    <source>
        <dbReference type="ARBA" id="ARBA00022857"/>
    </source>
</evidence>
<dbReference type="InterPro" id="IPR052178">
    <property type="entry name" value="Sec_Metab_Biosynth_SDR"/>
</dbReference>
<dbReference type="PRINTS" id="PR00080">
    <property type="entry name" value="SDRFAMILY"/>
</dbReference>
<accession>A0AAD4QMZ5</accession>
<dbReference type="EMBL" id="WTXG01000006">
    <property type="protein sequence ID" value="KAI0305293.1"/>
    <property type="molecule type" value="Genomic_DNA"/>
</dbReference>
<dbReference type="AlphaFoldDB" id="A0AAD4QMZ5"/>
<dbReference type="Proteomes" id="UP001203297">
    <property type="component" value="Unassembled WGS sequence"/>
</dbReference>
<organism evidence="5 6">
    <name type="scientific">Multifurca ochricompacta</name>
    <dbReference type="NCBI Taxonomy" id="376703"/>
    <lineage>
        <taxon>Eukaryota</taxon>
        <taxon>Fungi</taxon>
        <taxon>Dikarya</taxon>
        <taxon>Basidiomycota</taxon>
        <taxon>Agaricomycotina</taxon>
        <taxon>Agaricomycetes</taxon>
        <taxon>Russulales</taxon>
        <taxon>Russulaceae</taxon>
        <taxon>Multifurca</taxon>
    </lineage>
</organism>
<keyword evidence="3" id="KW-0560">Oxidoreductase</keyword>
<gene>
    <name evidence="5" type="ORF">B0F90DRAFT_1703223</name>
</gene>
<dbReference type="Gene3D" id="3.40.50.720">
    <property type="entry name" value="NAD(P)-binding Rossmann-like Domain"/>
    <property type="match status" value="1"/>
</dbReference>
<reference evidence="5" key="1">
    <citation type="journal article" date="2022" name="New Phytol.">
        <title>Evolutionary transition to the ectomycorrhizal habit in the genomes of a hyperdiverse lineage of mushroom-forming fungi.</title>
        <authorList>
            <person name="Looney B."/>
            <person name="Miyauchi S."/>
            <person name="Morin E."/>
            <person name="Drula E."/>
            <person name="Courty P.E."/>
            <person name="Kohler A."/>
            <person name="Kuo A."/>
            <person name="LaButti K."/>
            <person name="Pangilinan J."/>
            <person name="Lipzen A."/>
            <person name="Riley R."/>
            <person name="Andreopoulos W."/>
            <person name="He G."/>
            <person name="Johnson J."/>
            <person name="Nolan M."/>
            <person name="Tritt A."/>
            <person name="Barry K.W."/>
            <person name="Grigoriev I.V."/>
            <person name="Nagy L.G."/>
            <person name="Hibbett D."/>
            <person name="Henrissat B."/>
            <person name="Matheny P.B."/>
            <person name="Labbe J."/>
            <person name="Martin F.M."/>
        </authorList>
    </citation>
    <scope>NUCLEOTIDE SEQUENCE</scope>
    <source>
        <strain evidence="5">BPL690</strain>
    </source>
</reference>
<dbReference type="GO" id="GO:0016491">
    <property type="term" value="F:oxidoreductase activity"/>
    <property type="evidence" value="ECO:0007669"/>
    <property type="project" value="UniProtKB-KW"/>
</dbReference>
<evidence type="ECO:0000313" key="6">
    <source>
        <dbReference type="Proteomes" id="UP001203297"/>
    </source>
</evidence>
<dbReference type="SUPFAM" id="SSF51735">
    <property type="entry name" value="NAD(P)-binding Rossmann-fold domains"/>
    <property type="match status" value="1"/>
</dbReference>
<dbReference type="PRINTS" id="PR00081">
    <property type="entry name" value="GDHRDH"/>
</dbReference>
<dbReference type="PANTHER" id="PTHR43618:SF8">
    <property type="entry name" value="7ALPHA-HYDROXYSTEROID DEHYDROGENASE"/>
    <property type="match status" value="1"/>
</dbReference>
<dbReference type="Pfam" id="PF00106">
    <property type="entry name" value="adh_short"/>
    <property type="match status" value="1"/>
</dbReference>
<dbReference type="PANTHER" id="PTHR43618">
    <property type="entry name" value="7-ALPHA-HYDROXYSTEROID DEHYDROGENASE"/>
    <property type="match status" value="1"/>
</dbReference>
<evidence type="ECO:0000256" key="1">
    <source>
        <dbReference type="ARBA" id="ARBA00006484"/>
    </source>
</evidence>
<sequence length="202" mass="21565">MSDFTIPSLFNVKGKIAVVTGGGSAFVQNGAKVYIASRKEKQLKEVSEQLNKIRLGSCEYITTDLSSKAGCDKLVENIKAKESKVHILVNNSGMSWGAPFDNFPEREGWDRLLSLNVKSIFYVTAGLTPLLAKDSTNHDPARVINISSIAGFSANASGSRLAGGDNGLWSYNTSKAAVNHLTSQLAVTLGPQFITVNAICPG</sequence>
<comment type="caution">
    <text evidence="5">The sequence shown here is derived from an EMBL/GenBank/DDBJ whole genome shotgun (WGS) entry which is preliminary data.</text>
</comment>
<keyword evidence="2" id="KW-0521">NADP</keyword>
<keyword evidence="6" id="KW-1185">Reference proteome</keyword>
<name>A0AAD4QMZ5_9AGAM</name>
<protein>
    <submittedName>
        <fullName evidence="5">Uncharacterized protein</fullName>
    </submittedName>
</protein>